<feature type="site" description="Important for substrate specificity" evidence="3">
    <location>
        <position position="198"/>
    </location>
</feature>
<dbReference type="Gene3D" id="3.90.950.10">
    <property type="match status" value="1"/>
</dbReference>
<evidence type="ECO:0000256" key="1">
    <source>
        <dbReference type="ARBA" id="ARBA00001968"/>
    </source>
</evidence>
<keyword evidence="2 3" id="KW-0378">Hydrolase</keyword>
<dbReference type="PIRSF" id="PIRSF006305">
    <property type="entry name" value="Maf"/>
    <property type="match status" value="1"/>
</dbReference>
<dbReference type="GO" id="GO:0036218">
    <property type="term" value="F:dTTP diphosphatase activity"/>
    <property type="evidence" value="ECO:0007669"/>
    <property type="project" value="RHEA"/>
</dbReference>
<protein>
    <recommendedName>
        <fullName evidence="3">dTTP/UTP pyrophosphatase</fullName>
        <shortName evidence="3">dTTPase/UTPase</shortName>
        <ecNumber evidence="3">3.6.1.9</ecNumber>
    </recommendedName>
    <alternativeName>
        <fullName evidence="3">Nucleoside triphosphate pyrophosphatase</fullName>
    </alternativeName>
    <alternativeName>
        <fullName evidence="3">Nucleotide pyrophosphatase</fullName>
        <shortName evidence="3">Nucleotide PPase</shortName>
    </alternativeName>
</protein>
<comment type="catalytic activity">
    <reaction evidence="3">
        <text>UTP + H2O = UMP + diphosphate + H(+)</text>
        <dbReference type="Rhea" id="RHEA:29395"/>
        <dbReference type="ChEBI" id="CHEBI:15377"/>
        <dbReference type="ChEBI" id="CHEBI:15378"/>
        <dbReference type="ChEBI" id="CHEBI:33019"/>
        <dbReference type="ChEBI" id="CHEBI:46398"/>
        <dbReference type="ChEBI" id="CHEBI:57865"/>
        <dbReference type="EC" id="3.6.1.9"/>
    </reaction>
</comment>
<evidence type="ECO:0000256" key="3">
    <source>
        <dbReference type="HAMAP-Rule" id="MF_00528"/>
    </source>
</evidence>
<accession>A0A369BE79</accession>
<keyword evidence="3" id="KW-0546">Nucleotide metabolism</keyword>
<proteinExistence type="inferred from homology"/>
<dbReference type="InterPro" id="IPR029001">
    <property type="entry name" value="ITPase-like_fam"/>
</dbReference>
<evidence type="ECO:0000313" key="4">
    <source>
        <dbReference type="EMBL" id="RCX19863.1"/>
    </source>
</evidence>
<dbReference type="AlphaFoldDB" id="A0A369BE79"/>
<dbReference type="HAMAP" id="MF_00528">
    <property type="entry name" value="Maf"/>
    <property type="match status" value="1"/>
</dbReference>
<evidence type="ECO:0000256" key="2">
    <source>
        <dbReference type="ARBA" id="ARBA00022801"/>
    </source>
</evidence>
<dbReference type="PANTHER" id="PTHR43213:SF5">
    <property type="entry name" value="BIFUNCTIONAL DTTP_UTP PYROPHOSPHATASE_METHYLTRANSFERASE PROTEIN-RELATED"/>
    <property type="match status" value="1"/>
</dbReference>
<dbReference type="GO" id="GO:0009117">
    <property type="term" value="P:nucleotide metabolic process"/>
    <property type="evidence" value="ECO:0007669"/>
    <property type="project" value="UniProtKB-KW"/>
</dbReference>
<comment type="function">
    <text evidence="3">Nucleoside triphosphate pyrophosphatase that hydrolyzes dTTP and UTP. May have a dual role in cell division arrest and in preventing the incorporation of modified nucleotides into cellular nucleic acids.</text>
</comment>
<comment type="catalytic activity">
    <reaction evidence="3">
        <text>dTTP + H2O = dTMP + diphosphate + H(+)</text>
        <dbReference type="Rhea" id="RHEA:28534"/>
        <dbReference type="ChEBI" id="CHEBI:15377"/>
        <dbReference type="ChEBI" id="CHEBI:15378"/>
        <dbReference type="ChEBI" id="CHEBI:33019"/>
        <dbReference type="ChEBI" id="CHEBI:37568"/>
        <dbReference type="ChEBI" id="CHEBI:63528"/>
        <dbReference type="EC" id="3.6.1.9"/>
    </reaction>
</comment>
<comment type="caution">
    <text evidence="4">The sequence shown here is derived from an EMBL/GenBank/DDBJ whole genome shotgun (WGS) entry which is preliminary data.</text>
</comment>
<dbReference type="PANTHER" id="PTHR43213">
    <property type="entry name" value="BIFUNCTIONAL DTTP/UTP PYROPHOSPHATASE/METHYLTRANSFERASE PROTEIN-RELATED"/>
    <property type="match status" value="1"/>
</dbReference>
<organism evidence="4 5">
    <name type="scientific">Fontibacillus phaseoli</name>
    <dbReference type="NCBI Taxonomy" id="1416533"/>
    <lineage>
        <taxon>Bacteria</taxon>
        <taxon>Bacillati</taxon>
        <taxon>Bacillota</taxon>
        <taxon>Bacilli</taxon>
        <taxon>Bacillales</taxon>
        <taxon>Paenibacillaceae</taxon>
        <taxon>Fontibacillus</taxon>
    </lineage>
</organism>
<gene>
    <name evidence="4" type="ORF">DFP94_104322</name>
</gene>
<dbReference type="EMBL" id="QPJW01000004">
    <property type="protein sequence ID" value="RCX19863.1"/>
    <property type="molecule type" value="Genomic_DNA"/>
</dbReference>
<comment type="similarity">
    <text evidence="3">Belongs to the Maf family. YhdE subfamily.</text>
</comment>
<dbReference type="Proteomes" id="UP000253090">
    <property type="component" value="Unassembled WGS sequence"/>
</dbReference>
<comment type="subcellular location">
    <subcellularLocation>
        <location evidence="3">Cytoplasm</location>
    </subcellularLocation>
</comment>
<dbReference type="SUPFAM" id="SSF52972">
    <property type="entry name" value="ITPase-like"/>
    <property type="match status" value="1"/>
</dbReference>
<dbReference type="GO" id="GO:0036221">
    <property type="term" value="F:UTP diphosphatase activity"/>
    <property type="evidence" value="ECO:0007669"/>
    <property type="project" value="RHEA"/>
</dbReference>
<dbReference type="Pfam" id="PF02545">
    <property type="entry name" value="Maf"/>
    <property type="match status" value="1"/>
</dbReference>
<dbReference type="GO" id="GO:0005737">
    <property type="term" value="C:cytoplasm"/>
    <property type="evidence" value="ECO:0007669"/>
    <property type="project" value="UniProtKB-SubCell"/>
</dbReference>
<dbReference type="EC" id="3.6.1.9" evidence="3"/>
<sequence length="235" mass="25119">MKSCRFLFKSNLVSSIAQGREASSGQAGPVKESSAPLDSSAVRRIILASTSPRRRELVSSLHIPFEVMPSHADETTPEGWTPEKIVKELAKRKADAVYLTLEKSEHGVIVGSDTIVVRDDVVLGKPKDTQEAASMLRSLQGRSHQVFTGVACVDSITGASRVDYRMTVVTMKPLTEVQIEAYAASGEGLDKAGAYAIQGLGATIVSGIEGCYFNVVGLPLSLLAEMLTSFGITVF</sequence>
<keyword evidence="5" id="KW-1185">Reference proteome</keyword>
<comment type="caution">
    <text evidence="3">Lacks conserved residue(s) required for the propagation of feature annotation.</text>
</comment>
<dbReference type="InterPro" id="IPR003697">
    <property type="entry name" value="Maf-like"/>
</dbReference>
<evidence type="ECO:0000313" key="5">
    <source>
        <dbReference type="Proteomes" id="UP000253090"/>
    </source>
</evidence>
<reference evidence="4 5" key="1">
    <citation type="submission" date="2018-07" db="EMBL/GenBank/DDBJ databases">
        <title>Genomic Encyclopedia of Type Strains, Phase III (KMG-III): the genomes of soil and plant-associated and newly described type strains.</title>
        <authorList>
            <person name="Whitman W."/>
        </authorList>
    </citation>
    <scope>NUCLEOTIDE SEQUENCE [LARGE SCALE GENOMIC DNA]</scope>
    <source>
        <strain evidence="4 5">CECT 8333</strain>
    </source>
</reference>
<feature type="site" description="Important for substrate specificity" evidence="3">
    <location>
        <position position="53"/>
    </location>
</feature>
<comment type="cofactor">
    <cofactor evidence="1 3">
        <name>a divalent metal cation</name>
        <dbReference type="ChEBI" id="CHEBI:60240"/>
    </cofactor>
</comment>
<feature type="site" description="Important for substrate specificity" evidence="3">
    <location>
        <position position="114"/>
    </location>
</feature>
<feature type="active site" description="Proton acceptor" evidence="3">
    <location>
        <position position="113"/>
    </location>
</feature>
<dbReference type="NCBIfam" id="TIGR00172">
    <property type="entry name" value="maf"/>
    <property type="match status" value="1"/>
</dbReference>
<keyword evidence="3" id="KW-0963">Cytoplasm</keyword>
<dbReference type="CDD" id="cd00555">
    <property type="entry name" value="Maf"/>
    <property type="match status" value="1"/>
</dbReference>
<name>A0A369BE79_9BACL</name>